<keyword evidence="5" id="KW-0067">ATP-binding</keyword>
<evidence type="ECO:0000256" key="10">
    <source>
        <dbReference type="ARBA" id="ARBA00023212"/>
    </source>
</evidence>
<keyword evidence="11" id="KW-0966">Cell projection</keyword>
<evidence type="ECO:0000256" key="11">
    <source>
        <dbReference type="ARBA" id="ARBA00023273"/>
    </source>
</evidence>
<dbReference type="Proteomes" id="UP000299102">
    <property type="component" value="Unassembled WGS sequence"/>
</dbReference>
<evidence type="ECO:0000256" key="3">
    <source>
        <dbReference type="ARBA" id="ARBA00022701"/>
    </source>
</evidence>
<keyword evidence="9" id="KW-0505">Motor protein</keyword>
<evidence type="ECO:0000259" key="12">
    <source>
        <dbReference type="Pfam" id="PF08393"/>
    </source>
</evidence>
<dbReference type="Gene3D" id="1.10.287.2620">
    <property type="match status" value="1"/>
</dbReference>
<evidence type="ECO:0000256" key="8">
    <source>
        <dbReference type="ARBA" id="ARBA00023069"/>
    </source>
</evidence>
<keyword evidence="7" id="KW-0175">Coiled coil</keyword>
<evidence type="ECO:0000256" key="4">
    <source>
        <dbReference type="ARBA" id="ARBA00022741"/>
    </source>
</evidence>
<evidence type="ECO:0000256" key="2">
    <source>
        <dbReference type="ARBA" id="ARBA00022490"/>
    </source>
</evidence>
<dbReference type="GO" id="GO:0045505">
    <property type="term" value="F:dynein intermediate chain binding"/>
    <property type="evidence" value="ECO:0007669"/>
    <property type="project" value="InterPro"/>
</dbReference>
<evidence type="ECO:0000313" key="13">
    <source>
        <dbReference type="EMBL" id="GBP85182.1"/>
    </source>
</evidence>
<evidence type="ECO:0000256" key="5">
    <source>
        <dbReference type="ARBA" id="ARBA00022840"/>
    </source>
</evidence>
<dbReference type="Gene3D" id="1.20.140.100">
    <property type="entry name" value="Dynein heavy chain, N-terminal domain 2"/>
    <property type="match status" value="1"/>
</dbReference>
<comment type="subcellular location">
    <subcellularLocation>
        <location evidence="1">Cytoplasm</location>
        <location evidence="1">Cytoskeleton</location>
        <location evidence="1">Cilium axoneme</location>
    </subcellularLocation>
</comment>
<dbReference type="FunFam" id="3.20.180.20:FF:000003">
    <property type="entry name" value="Dynein heavy chain 12, axonemal"/>
    <property type="match status" value="1"/>
</dbReference>
<keyword evidence="14" id="KW-1185">Reference proteome</keyword>
<organism evidence="13 14">
    <name type="scientific">Eumeta variegata</name>
    <name type="common">Bagworm moth</name>
    <name type="synonym">Eumeta japonica</name>
    <dbReference type="NCBI Taxonomy" id="151549"/>
    <lineage>
        <taxon>Eukaryota</taxon>
        <taxon>Metazoa</taxon>
        <taxon>Ecdysozoa</taxon>
        <taxon>Arthropoda</taxon>
        <taxon>Hexapoda</taxon>
        <taxon>Insecta</taxon>
        <taxon>Pterygota</taxon>
        <taxon>Neoptera</taxon>
        <taxon>Endopterygota</taxon>
        <taxon>Lepidoptera</taxon>
        <taxon>Glossata</taxon>
        <taxon>Ditrysia</taxon>
        <taxon>Tineoidea</taxon>
        <taxon>Psychidae</taxon>
        <taxon>Oiketicinae</taxon>
        <taxon>Eumeta</taxon>
    </lineage>
</organism>
<evidence type="ECO:0000256" key="7">
    <source>
        <dbReference type="ARBA" id="ARBA00023054"/>
    </source>
</evidence>
<sequence length="727" mass="84847">MRPLSLFYSDAWVDGVEERSLVPRSRTHARLKRNATMSHAFSCEFSARIHMYEEQREALWFLRRDIPLNMVMLDCGPLNDALRDSLLGLRQHIIDHFIVINRNWNRTICRSYEEIAARASEIPETTAQLVELMEYICECRDATMFELRERARTTVDHVKFLMEHAHLAIEDINLNARVFVWPMDMDETIGLTMRTLNAKKVMAEEKLRNRKTIFEERLKKHEKDLEQFRRYDSPLLTLDVLRDVVARVDEIHNHLMEDRREAEEIVTEEQLLDQEPTTFYSLQTALVGVDPFHKLWHTAFDFYDGYEKWYNGPFIGLDAPQIAEDVETWWKLLYKLSKTLTEYPGAKRIADMVKNRIEKFKVLVPTLSCISNKGMRERHWQRISELTGTEVPHGPTATLSDMVELGVHVYGAQLEEIEQYAAKEYALELALNKMKQEWVGVRFEISPYRDTGVGILTGIDEIQQQLDDHILKAQTMRGSPYVKAFEAEMAGWEDKLITMQDSIDQWLQCQATWMYLEPIFSSEDIMRQMPTEARNFRDVDKEWKIIMTATQKDPRVLQATDHPGLLKTLKSNNIMLDEVQKGLNDYLEKKRLFFPRFFFLSNDELLEILSETKDPMRVQPHLKKCFEGINTLQFNSEHEIVGMVSAEGEVVALSSCIQPADAKVCINMQILRLETRASHIELAVGKTLRAQMYACYLYDLTLPPDRTIILNTRLSIVITIQIFVQMM</sequence>
<evidence type="ECO:0000256" key="6">
    <source>
        <dbReference type="ARBA" id="ARBA00023017"/>
    </source>
</evidence>
<evidence type="ECO:0000313" key="14">
    <source>
        <dbReference type="Proteomes" id="UP000299102"/>
    </source>
</evidence>
<name>A0A4C1ZCT8_EUMVA</name>
<dbReference type="GO" id="GO:0051959">
    <property type="term" value="F:dynein light intermediate chain binding"/>
    <property type="evidence" value="ECO:0007669"/>
    <property type="project" value="InterPro"/>
</dbReference>
<keyword evidence="4" id="KW-0547">Nucleotide-binding</keyword>
<dbReference type="InterPro" id="IPR026983">
    <property type="entry name" value="DHC"/>
</dbReference>
<protein>
    <submittedName>
        <fullName evidence="13">Dynein heavy chain 3, axonemal</fullName>
    </submittedName>
</protein>
<dbReference type="FunFam" id="1.20.140.100:FF:000004">
    <property type="entry name" value="Dynein axonemal heavy chain 6"/>
    <property type="match status" value="1"/>
</dbReference>
<dbReference type="STRING" id="151549.A0A4C1ZCT8"/>
<dbReference type="Gene3D" id="3.20.180.20">
    <property type="entry name" value="Dynein heavy chain, N-terminal domain 2"/>
    <property type="match status" value="1"/>
</dbReference>
<keyword evidence="2" id="KW-0963">Cytoplasm</keyword>
<keyword evidence="3" id="KW-0493">Microtubule</keyword>
<dbReference type="PANTHER" id="PTHR45703:SF1">
    <property type="entry name" value="DYNEINS HEAVY CHAIN"/>
    <property type="match status" value="1"/>
</dbReference>
<evidence type="ECO:0000256" key="9">
    <source>
        <dbReference type="ARBA" id="ARBA00023175"/>
    </source>
</evidence>
<evidence type="ECO:0000256" key="1">
    <source>
        <dbReference type="ARBA" id="ARBA00004430"/>
    </source>
</evidence>
<proteinExistence type="predicted"/>
<dbReference type="FunFam" id="1.10.287.2620:FF:000002">
    <property type="entry name" value="Dynein heavy chain 2, axonemal"/>
    <property type="match status" value="1"/>
</dbReference>
<dbReference type="InterPro" id="IPR013602">
    <property type="entry name" value="Dynein_heavy_linker"/>
</dbReference>
<dbReference type="AlphaFoldDB" id="A0A4C1ZCT8"/>
<comment type="caution">
    <text evidence="13">The sequence shown here is derived from an EMBL/GenBank/DDBJ whole genome shotgun (WGS) entry which is preliminary data.</text>
</comment>
<dbReference type="InterPro" id="IPR042222">
    <property type="entry name" value="Dynein_2_N"/>
</dbReference>
<dbReference type="OrthoDB" id="424310at2759"/>
<gene>
    <name evidence="13" type="primary">DNAH3</name>
    <name evidence="13" type="ORF">EVAR_99756_1</name>
</gene>
<dbReference type="InterPro" id="IPR042228">
    <property type="entry name" value="Dynein_linker_3"/>
</dbReference>
<feature type="domain" description="Dynein heavy chain linker" evidence="12">
    <location>
        <begin position="288"/>
        <end position="666"/>
    </location>
</feature>
<dbReference type="EMBL" id="BGZK01001721">
    <property type="protein sequence ID" value="GBP85182.1"/>
    <property type="molecule type" value="Genomic_DNA"/>
</dbReference>
<dbReference type="GO" id="GO:0005930">
    <property type="term" value="C:axoneme"/>
    <property type="evidence" value="ECO:0007669"/>
    <property type="project" value="UniProtKB-SubCell"/>
</dbReference>
<dbReference type="PANTHER" id="PTHR45703">
    <property type="entry name" value="DYNEIN HEAVY CHAIN"/>
    <property type="match status" value="1"/>
</dbReference>
<dbReference type="GO" id="GO:0005524">
    <property type="term" value="F:ATP binding"/>
    <property type="evidence" value="ECO:0007669"/>
    <property type="project" value="UniProtKB-KW"/>
</dbReference>
<dbReference type="GO" id="GO:0030286">
    <property type="term" value="C:dynein complex"/>
    <property type="evidence" value="ECO:0007669"/>
    <property type="project" value="UniProtKB-KW"/>
</dbReference>
<dbReference type="Pfam" id="PF08393">
    <property type="entry name" value="DHC_N2"/>
    <property type="match status" value="1"/>
</dbReference>
<reference evidence="13 14" key="1">
    <citation type="journal article" date="2019" name="Commun. Biol.">
        <title>The bagworm genome reveals a unique fibroin gene that provides high tensile strength.</title>
        <authorList>
            <person name="Kono N."/>
            <person name="Nakamura H."/>
            <person name="Ohtoshi R."/>
            <person name="Tomita M."/>
            <person name="Numata K."/>
            <person name="Arakawa K."/>
        </authorList>
    </citation>
    <scope>NUCLEOTIDE SEQUENCE [LARGE SCALE GENOMIC DNA]</scope>
</reference>
<dbReference type="GO" id="GO:0007018">
    <property type="term" value="P:microtubule-based movement"/>
    <property type="evidence" value="ECO:0007669"/>
    <property type="project" value="InterPro"/>
</dbReference>
<keyword evidence="6" id="KW-0243">Dynein</keyword>
<keyword evidence="8" id="KW-0969">Cilium</keyword>
<keyword evidence="10" id="KW-0206">Cytoskeleton</keyword>
<accession>A0A4C1ZCT8</accession>
<dbReference type="GO" id="GO:0005874">
    <property type="term" value="C:microtubule"/>
    <property type="evidence" value="ECO:0007669"/>
    <property type="project" value="UniProtKB-KW"/>
</dbReference>